<accession>A0A7J6PBU3</accession>
<name>A0A7J6PBU3_PEROL</name>
<reference evidence="2 3" key="1">
    <citation type="submission" date="2020-04" db="EMBL/GenBank/DDBJ databases">
        <title>Perkinsus olseni comparative genomics.</title>
        <authorList>
            <person name="Bogema D.R."/>
        </authorList>
    </citation>
    <scope>NUCLEOTIDE SEQUENCE [LARGE SCALE GENOMIC DNA]</scope>
    <source>
        <strain evidence="2 3">ATCC PRA-207</strain>
    </source>
</reference>
<dbReference type="AlphaFoldDB" id="A0A7J6PBU3"/>
<evidence type="ECO:0000313" key="3">
    <source>
        <dbReference type="Proteomes" id="UP000553632"/>
    </source>
</evidence>
<proteinExistence type="predicted"/>
<feature type="compositionally biased region" description="Basic and acidic residues" evidence="1">
    <location>
        <begin position="89"/>
        <end position="111"/>
    </location>
</feature>
<comment type="caution">
    <text evidence="2">The sequence shown here is derived from an EMBL/GenBank/DDBJ whole genome shotgun (WGS) entry which is preliminary data.</text>
</comment>
<evidence type="ECO:0000256" key="1">
    <source>
        <dbReference type="SAM" id="MobiDB-lite"/>
    </source>
</evidence>
<dbReference type="EMBL" id="JABANO010039349">
    <property type="protein sequence ID" value="KAF4693638.1"/>
    <property type="molecule type" value="Genomic_DNA"/>
</dbReference>
<keyword evidence="3" id="KW-1185">Reference proteome</keyword>
<sequence length="134" mass="14379">MDLNQLKKSLEVFDVSKKSALVSAESQTVLRKTPLVCAATVVKGYSTGPPTLRDRARNSVLIAVDRAREGFSFLIRKAIEMGQGGNDSAIEKYKMENEKVEGEGASEKNSEEGQLSASSPAEGSPQTEKATDAD</sequence>
<protein>
    <submittedName>
        <fullName evidence="2">Uncharacterized protein</fullName>
    </submittedName>
</protein>
<dbReference type="Proteomes" id="UP000553632">
    <property type="component" value="Unassembled WGS sequence"/>
</dbReference>
<feature type="region of interest" description="Disordered" evidence="1">
    <location>
        <begin position="85"/>
        <end position="134"/>
    </location>
</feature>
<evidence type="ECO:0000313" key="2">
    <source>
        <dbReference type="EMBL" id="KAF4693638.1"/>
    </source>
</evidence>
<organism evidence="2 3">
    <name type="scientific">Perkinsus olseni</name>
    <name type="common">Perkinsus atlanticus</name>
    <dbReference type="NCBI Taxonomy" id="32597"/>
    <lineage>
        <taxon>Eukaryota</taxon>
        <taxon>Sar</taxon>
        <taxon>Alveolata</taxon>
        <taxon>Perkinsozoa</taxon>
        <taxon>Perkinsea</taxon>
        <taxon>Perkinsida</taxon>
        <taxon>Perkinsidae</taxon>
        <taxon>Perkinsus</taxon>
    </lineage>
</organism>
<feature type="compositionally biased region" description="Polar residues" evidence="1">
    <location>
        <begin position="112"/>
        <end position="128"/>
    </location>
</feature>
<gene>
    <name evidence="2" type="ORF">FOZ63_003152</name>
</gene>